<reference evidence="1" key="1">
    <citation type="submission" date="2022-07" db="EMBL/GenBank/DDBJ databases">
        <title>Phylogenomic reconstructions and comparative analyses of Kickxellomycotina fungi.</title>
        <authorList>
            <person name="Reynolds N.K."/>
            <person name="Stajich J.E."/>
            <person name="Barry K."/>
            <person name="Grigoriev I.V."/>
            <person name="Crous P."/>
            <person name="Smith M.E."/>
        </authorList>
    </citation>
    <scope>NUCLEOTIDE SEQUENCE</scope>
    <source>
        <strain evidence="1">CBS 190363</strain>
    </source>
</reference>
<sequence>MASTQQHVHFVQQLQSPDPVEVYGALRTIKNAIIGSTTKKTLYFRLQIIPHVTLLLAMDDTDVQIRVQATAVISSLAHKDEEAARQLLDSGVVNSLIAQIAPGTDPVLMEASVRALNALLSYESIKLGIEKHVNLMVPYLLSIITEAKDTSRVYEMRAHARIELAILVLGKLCMTEARQYTIANTGVIDMLASLLLCGYPRLQIAALKALSALSYENMEICGALFLVKLKQKTYMDAILDLARHQDPDISLHACMCVSNMSRMRIGDLLKDIQTVVVPALVKLLKVSDFSTLQVVQSLGYLCHEDADIQSAAKNAGVISELIRILSVIEGQESADFVDQEHNMRMVKGVFLTLGTIVSTNEECRRKAVEDQALVYLVRAMGHPDDGVKTAACLCTRYIIRSVSICRTHVPESGILAPLMALLQDKTIDVQVTASATLVNLLTDFSPLRADALKEGLVDILVKLLGSQNSTVCRNALWSIRNLLVGIDEDTLKAIIEKVKIETLFALSSPPNEAFLQEHALGALRNIVSDYMLGINAVFDTMGSNKVIELLRQATLSDTEPAIKVHGLYLANNIAVRSQEHCQIIVGDEWLLRSIASHITNESSEVAIAALWCIDSIASHRAPTQSQPESDGGESIDETRGTCRHMSELRDLEVQSTLEHMLDDLDLSLDVRDRVRSCLDYFSDSDI</sequence>
<evidence type="ECO:0000313" key="1">
    <source>
        <dbReference type="EMBL" id="KAJ2897934.1"/>
    </source>
</evidence>
<protein>
    <submittedName>
        <fullName evidence="1">Uncharacterized protein</fullName>
    </submittedName>
</protein>
<accession>A0ACC1M728</accession>
<dbReference type="Proteomes" id="UP001139981">
    <property type="component" value="Unassembled WGS sequence"/>
</dbReference>
<proteinExistence type="predicted"/>
<dbReference type="EMBL" id="JANBVB010000086">
    <property type="protein sequence ID" value="KAJ2897934.1"/>
    <property type="molecule type" value="Genomic_DNA"/>
</dbReference>
<comment type="caution">
    <text evidence="1">The sequence shown here is derived from an EMBL/GenBank/DDBJ whole genome shotgun (WGS) entry which is preliminary data.</text>
</comment>
<organism evidence="1 2">
    <name type="scientific">Coemansia aciculifera</name>
    <dbReference type="NCBI Taxonomy" id="417176"/>
    <lineage>
        <taxon>Eukaryota</taxon>
        <taxon>Fungi</taxon>
        <taxon>Fungi incertae sedis</taxon>
        <taxon>Zoopagomycota</taxon>
        <taxon>Kickxellomycotina</taxon>
        <taxon>Kickxellomycetes</taxon>
        <taxon>Kickxellales</taxon>
        <taxon>Kickxellaceae</taxon>
        <taxon>Coemansia</taxon>
    </lineage>
</organism>
<keyword evidence="2" id="KW-1185">Reference proteome</keyword>
<name>A0ACC1M728_9FUNG</name>
<gene>
    <name evidence="1" type="ORF">IWW38_001557</name>
</gene>
<evidence type="ECO:0000313" key="2">
    <source>
        <dbReference type="Proteomes" id="UP001139981"/>
    </source>
</evidence>